<dbReference type="PANTHER" id="PTHR30204:SF92">
    <property type="entry name" value="HTH-TYPE TRANSCRIPTIONAL REGULATOR ZNTR"/>
    <property type="match status" value="1"/>
</dbReference>
<organism evidence="6 7">
    <name type="scientific">Caldimonas caldifontis</name>
    <dbReference type="NCBI Taxonomy" id="1452508"/>
    <lineage>
        <taxon>Bacteria</taxon>
        <taxon>Pseudomonadati</taxon>
        <taxon>Pseudomonadota</taxon>
        <taxon>Betaproteobacteria</taxon>
        <taxon>Burkholderiales</taxon>
        <taxon>Sphaerotilaceae</taxon>
        <taxon>Caldimonas</taxon>
    </lineage>
</organism>
<dbReference type="PANTHER" id="PTHR30204">
    <property type="entry name" value="REDOX-CYCLING DRUG-SENSING TRANSCRIPTIONAL ACTIVATOR SOXR"/>
    <property type="match status" value="1"/>
</dbReference>
<dbReference type="InterPro" id="IPR011791">
    <property type="entry name" value="CadR-PbrR"/>
</dbReference>
<dbReference type="GO" id="GO:0046872">
    <property type="term" value="F:metal ion binding"/>
    <property type="evidence" value="ECO:0007669"/>
    <property type="project" value="InterPro"/>
</dbReference>
<dbReference type="SUPFAM" id="SSF46955">
    <property type="entry name" value="Putative DNA-binding domain"/>
    <property type="match status" value="1"/>
</dbReference>
<evidence type="ECO:0000256" key="4">
    <source>
        <dbReference type="SAM" id="MobiDB-lite"/>
    </source>
</evidence>
<keyword evidence="2" id="KW-0238">DNA-binding</keyword>
<dbReference type="InterPro" id="IPR009061">
    <property type="entry name" value="DNA-bd_dom_put_sf"/>
</dbReference>
<proteinExistence type="predicted"/>
<dbReference type="NCBIfam" id="TIGR02047">
    <property type="entry name" value="CadR-PbrR"/>
    <property type="match status" value="1"/>
</dbReference>
<feature type="domain" description="HTH merR-type" evidence="5">
    <location>
        <begin position="1"/>
        <end position="69"/>
    </location>
</feature>
<dbReference type="Pfam" id="PF00376">
    <property type="entry name" value="MerR"/>
    <property type="match status" value="1"/>
</dbReference>
<dbReference type="SMART" id="SM00422">
    <property type="entry name" value="HTH_MERR"/>
    <property type="match status" value="1"/>
</dbReference>
<dbReference type="EMBL" id="PSNX01000021">
    <property type="protein sequence ID" value="PPE64910.1"/>
    <property type="molecule type" value="Genomic_DNA"/>
</dbReference>
<evidence type="ECO:0000259" key="5">
    <source>
        <dbReference type="PROSITE" id="PS50937"/>
    </source>
</evidence>
<evidence type="ECO:0000256" key="2">
    <source>
        <dbReference type="ARBA" id="ARBA00023125"/>
    </source>
</evidence>
<dbReference type="CDD" id="cd04784">
    <property type="entry name" value="HTH_CadR-PbrR"/>
    <property type="match status" value="1"/>
</dbReference>
<dbReference type="GO" id="GO:0003677">
    <property type="term" value="F:DNA binding"/>
    <property type="evidence" value="ECO:0007669"/>
    <property type="project" value="UniProtKB-KW"/>
</dbReference>
<gene>
    <name evidence="6" type="primary">cadR</name>
    <name evidence="6" type="ORF">C1704_17115</name>
</gene>
<protein>
    <submittedName>
        <fullName evidence="6">Cd(II)/Pb(II)-responsive transcriptional regulator</fullName>
    </submittedName>
</protein>
<dbReference type="Pfam" id="PF09278">
    <property type="entry name" value="MerR-DNA-bind"/>
    <property type="match status" value="1"/>
</dbReference>
<dbReference type="AlphaFoldDB" id="A0A2S5SQ93"/>
<feature type="region of interest" description="Disordered" evidence="4">
    <location>
        <begin position="138"/>
        <end position="157"/>
    </location>
</feature>
<evidence type="ECO:0000256" key="3">
    <source>
        <dbReference type="ARBA" id="ARBA00023163"/>
    </source>
</evidence>
<evidence type="ECO:0000256" key="1">
    <source>
        <dbReference type="ARBA" id="ARBA00023015"/>
    </source>
</evidence>
<dbReference type="InterPro" id="IPR047057">
    <property type="entry name" value="MerR_fam"/>
</dbReference>
<keyword evidence="3" id="KW-0804">Transcription</keyword>
<keyword evidence="7" id="KW-1185">Reference proteome</keyword>
<dbReference type="PRINTS" id="PR00040">
    <property type="entry name" value="HTHMERR"/>
</dbReference>
<dbReference type="GO" id="GO:0003700">
    <property type="term" value="F:DNA-binding transcription factor activity"/>
    <property type="evidence" value="ECO:0007669"/>
    <property type="project" value="InterPro"/>
</dbReference>
<reference evidence="6 7" key="1">
    <citation type="submission" date="2018-02" db="EMBL/GenBank/DDBJ databases">
        <title>Reclassifiation of [Polyangium] brachysporum DSM 7029 as Guopingzhaonella breviflexa gen. nov., sp. nov., a member of the family Comamonadaceae.</title>
        <authorList>
            <person name="Tang B."/>
        </authorList>
    </citation>
    <scope>NUCLEOTIDE SEQUENCE [LARGE SCALE GENOMIC DNA]</scope>
    <source>
        <strain evidence="6 7">BCRC 80649</strain>
    </source>
</reference>
<dbReference type="GO" id="GO:0045893">
    <property type="term" value="P:positive regulation of DNA-templated transcription"/>
    <property type="evidence" value="ECO:0007669"/>
    <property type="project" value="InterPro"/>
</dbReference>
<accession>A0A2S5SQ93</accession>
<dbReference type="PROSITE" id="PS50937">
    <property type="entry name" value="HTH_MERR_2"/>
    <property type="match status" value="1"/>
</dbReference>
<keyword evidence="1" id="KW-0805">Transcription regulation</keyword>
<evidence type="ECO:0000313" key="6">
    <source>
        <dbReference type="EMBL" id="PPE64910.1"/>
    </source>
</evidence>
<dbReference type="Proteomes" id="UP000238605">
    <property type="component" value="Unassembled WGS sequence"/>
</dbReference>
<comment type="caution">
    <text evidence="6">The sequence shown here is derived from an EMBL/GenBank/DDBJ whole genome shotgun (WGS) entry which is preliminary data.</text>
</comment>
<sequence>MKIGELAERAHTPVETVRYYEKAGLMPAPLRTDANYRRYDDGHVARLRFIRHCRALDLSLDEIRALLRVRDDPQADCTAANELVHQHLAHVQHRMNELAQLRDQLQALERLCSQGRPSAECRILAELAQEPEGGCSPAQASGAACLGDTHGRRTPGP</sequence>
<name>A0A2S5SQ93_9BURK</name>
<dbReference type="Gene3D" id="1.10.1660.10">
    <property type="match status" value="1"/>
</dbReference>
<evidence type="ECO:0000313" key="7">
    <source>
        <dbReference type="Proteomes" id="UP000238605"/>
    </source>
</evidence>
<dbReference type="InterPro" id="IPR000551">
    <property type="entry name" value="MerR-type_HTH_dom"/>
</dbReference>
<dbReference type="OrthoDB" id="9808480at2"/>
<dbReference type="InterPro" id="IPR015358">
    <property type="entry name" value="Tscrpt_reg_MerR_DNA-bd"/>
</dbReference>
<dbReference type="RefSeq" id="WP_104303959.1">
    <property type="nucleotide sequence ID" value="NZ_PSNX01000021.1"/>
</dbReference>